<proteinExistence type="predicted"/>
<feature type="domain" description="AMP-binding enzyme C-terminal" evidence="1">
    <location>
        <begin position="7"/>
        <end position="64"/>
    </location>
</feature>
<dbReference type="Pfam" id="PF13193">
    <property type="entry name" value="AMP-binding_C"/>
    <property type="match status" value="1"/>
</dbReference>
<organism evidence="2 3">
    <name type="scientific">Salinirubellus salinus</name>
    <dbReference type="NCBI Taxonomy" id="1364945"/>
    <lineage>
        <taxon>Archaea</taxon>
        <taxon>Methanobacteriati</taxon>
        <taxon>Methanobacteriota</taxon>
        <taxon>Stenosarchaea group</taxon>
        <taxon>Halobacteria</taxon>
        <taxon>Halobacteriales</taxon>
        <taxon>Natronomonadaceae</taxon>
        <taxon>Salinirubellus</taxon>
    </lineage>
</organism>
<evidence type="ECO:0000313" key="2">
    <source>
        <dbReference type="EMBL" id="UWM56926.1"/>
    </source>
</evidence>
<dbReference type="AlphaFoldDB" id="A0A9E7UAF7"/>
<dbReference type="Gene3D" id="3.30.300.30">
    <property type="match status" value="1"/>
</dbReference>
<dbReference type="EMBL" id="CP104003">
    <property type="protein sequence ID" value="UWM56926.1"/>
    <property type="molecule type" value="Genomic_DNA"/>
</dbReference>
<sequence length="77" mass="8217">MSGVRRVGTAADLRGAVVTAIVRRTDPSLTASAVVEACEATLEEYEVPQRVGVVDELPTTATGKVDRVTLRERFGTD</sequence>
<dbReference type="InterPro" id="IPR025110">
    <property type="entry name" value="AMP-bd_C"/>
</dbReference>
<dbReference type="KEGG" id="ssai:N0B31_02130"/>
<gene>
    <name evidence="2" type="ORF">N0B31_02130</name>
</gene>
<keyword evidence="3" id="KW-1185">Reference proteome</keyword>
<evidence type="ECO:0000259" key="1">
    <source>
        <dbReference type="Pfam" id="PF13193"/>
    </source>
</evidence>
<dbReference type="InterPro" id="IPR045851">
    <property type="entry name" value="AMP-bd_C_sf"/>
</dbReference>
<dbReference type="Proteomes" id="UP001057580">
    <property type="component" value="Chromosome"/>
</dbReference>
<protein>
    <recommendedName>
        <fullName evidence="1">AMP-binding enzyme C-terminal domain-containing protein</fullName>
    </recommendedName>
</protein>
<reference evidence="2" key="1">
    <citation type="submission" date="2022-09" db="EMBL/GenBank/DDBJ databases">
        <title>Diverse halophilic archaea isolated from saline environments.</title>
        <authorList>
            <person name="Cui H.-L."/>
        </authorList>
    </citation>
    <scope>NUCLEOTIDE SEQUENCE</scope>
    <source>
        <strain evidence="2">ZS-35-S2</strain>
    </source>
</reference>
<evidence type="ECO:0000313" key="3">
    <source>
        <dbReference type="Proteomes" id="UP001057580"/>
    </source>
</evidence>
<dbReference type="SUPFAM" id="SSF56801">
    <property type="entry name" value="Acetyl-CoA synthetase-like"/>
    <property type="match status" value="1"/>
</dbReference>
<name>A0A9E7UAF7_9EURY</name>
<accession>A0A9E7UAF7</accession>